<dbReference type="Proteomes" id="UP000233551">
    <property type="component" value="Unassembled WGS sequence"/>
</dbReference>
<keyword evidence="2" id="KW-0677">Repeat</keyword>
<dbReference type="AlphaFoldDB" id="A0A2I0J5K3"/>
<dbReference type="STRING" id="22663.A0A2I0J5K3"/>
<dbReference type="InterPro" id="IPR048720">
    <property type="entry name" value="PROPPIN"/>
</dbReference>
<accession>A0A2I0J5K3</accession>
<evidence type="ECO:0000256" key="2">
    <source>
        <dbReference type="ARBA" id="ARBA00022737"/>
    </source>
</evidence>
<feature type="region of interest" description="Disordered" evidence="3">
    <location>
        <begin position="1"/>
        <end position="55"/>
    </location>
</feature>
<proteinExistence type="predicted"/>
<dbReference type="PANTHER" id="PTHR11227">
    <property type="entry name" value="WD-REPEAT PROTEIN INTERACTING WITH PHOSPHOINOSIDES WIPI -RELATED"/>
    <property type="match status" value="1"/>
</dbReference>
<sequence>MTTVSSSSPNPNPSFLSPHMSSPPPPSSPPSSPQTLIPPDPPPNPNPNPPVAPARAPNLLHLSFNQDHGCFAAGTDSGFRIYNCDPFREIFRRDFEEGGVAVVEMLFRCNIVALVGGGPRPQYPLNKVMIWDDHQSRCIGELSFRSEVKSVKLRRDRIVV</sequence>
<dbReference type="EMBL" id="PGOL01002006">
    <property type="protein sequence ID" value="PKI51512.1"/>
    <property type="molecule type" value="Genomic_DNA"/>
</dbReference>
<evidence type="ECO:0000313" key="4">
    <source>
        <dbReference type="EMBL" id="PKI51512.1"/>
    </source>
</evidence>
<feature type="non-terminal residue" evidence="4">
    <location>
        <position position="160"/>
    </location>
</feature>
<evidence type="ECO:0000313" key="5">
    <source>
        <dbReference type="Proteomes" id="UP000233551"/>
    </source>
</evidence>
<dbReference type="InterPro" id="IPR036322">
    <property type="entry name" value="WD40_repeat_dom_sf"/>
</dbReference>
<feature type="compositionally biased region" description="Pro residues" evidence="3">
    <location>
        <begin position="21"/>
        <end position="52"/>
    </location>
</feature>
<gene>
    <name evidence="4" type="ORF">CRG98_028072</name>
</gene>
<keyword evidence="5" id="KW-1185">Reference proteome</keyword>
<comment type="caution">
    <text evidence="4">The sequence shown here is derived from an EMBL/GenBank/DDBJ whole genome shotgun (WGS) entry which is preliminary data.</text>
</comment>
<protein>
    <recommendedName>
        <fullName evidence="6">Autophagy-related protein 18a-like</fullName>
    </recommendedName>
</protein>
<dbReference type="SUPFAM" id="SSF50978">
    <property type="entry name" value="WD40 repeat-like"/>
    <property type="match status" value="1"/>
</dbReference>
<feature type="compositionally biased region" description="Low complexity" evidence="3">
    <location>
        <begin position="1"/>
        <end position="20"/>
    </location>
</feature>
<evidence type="ECO:0000256" key="1">
    <source>
        <dbReference type="ARBA" id="ARBA00022574"/>
    </source>
</evidence>
<organism evidence="4 5">
    <name type="scientific">Punica granatum</name>
    <name type="common">Pomegranate</name>
    <dbReference type="NCBI Taxonomy" id="22663"/>
    <lineage>
        <taxon>Eukaryota</taxon>
        <taxon>Viridiplantae</taxon>
        <taxon>Streptophyta</taxon>
        <taxon>Embryophyta</taxon>
        <taxon>Tracheophyta</taxon>
        <taxon>Spermatophyta</taxon>
        <taxon>Magnoliopsida</taxon>
        <taxon>eudicotyledons</taxon>
        <taxon>Gunneridae</taxon>
        <taxon>Pentapetalae</taxon>
        <taxon>rosids</taxon>
        <taxon>malvids</taxon>
        <taxon>Myrtales</taxon>
        <taxon>Lythraceae</taxon>
        <taxon>Punica</taxon>
    </lineage>
</organism>
<keyword evidence="1" id="KW-0853">WD repeat</keyword>
<reference evidence="4 5" key="1">
    <citation type="submission" date="2017-11" db="EMBL/GenBank/DDBJ databases">
        <title>De-novo sequencing of pomegranate (Punica granatum L.) genome.</title>
        <authorList>
            <person name="Akparov Z."/>
            <person name="Amiraslanov A."/>
            <person name="Hajiyeva S."/>
            <person name="Abbasov M."/>
            <person name="Kaur K."/>
            <person name="Hamwieh A."/>
            <person name="Solovyev V."/>
            <person name="Salamov A."/>
            <person name="Braich B."/>
            <person name="Kosarev P."/>
            <person name="Mahmoud A."/>
            <person name="Hajiyev E."/>
            <person name="Babayeva S."/>
            <person name="Izzatullayeva V."/>
            <person name="Mammadov A."/>
            <person name="Mammadov A."/>
            <person name="Sharifova S."/>
            <person name="Ojaghi J."/>
            <person name="Eynullazada K."/>
            <person name="Bayramov B."/>
            <person name="Abdulazimova A."/>
            <person name="Shahmuradov I."/>
        </authorList>
    </citation>
    <scope>NUCLEOTIDE SEQUENCE [LARGE SCALE GENOMIC DNA]</scope>
    <source>
        <strain evidence="5">cv. AG2017</strain>
        <tissue evidence="4">Leaf</tissue>
    </source>
</reference>
<evidence type="ECO:0008006" key="6">
    <source>
        <dbReference type="Google" id="ProtNLM"/>
    </source>
</evidence>
<name>A0A2I0J5K3_PUNGR</name>
<evidence type="ECO:0000256" key="3">
    <source>
        <dbReference type="SAM" id="MobiDB-lite"/>
    </source>
</evidence>